<dbReference type="InterPro" id="IPR036812">
    <property type="entry name" value="NAD(P)_OxRdtase_dom_sf"/>
</dbReference>
<dbReference type="PANTHER" id="PTHR43364">
    <property type="entry name" value="NADH-SPECIFIC METHYLGLYOXAL REDUCTASE-RELATED"/>
    <property type="match status" value="1"/>
</dbReference>
<evidence type="ECO:0000256" key="1">
    <source>
        <dbReference type="ARBA" id="ARBA00023002"/>
    </source>
</evidence>
<dbReference type="RefSeq" id="WP_111067916.1">
    <property type="nucleotide sequence ID" value="NZ_CP029829.1"/>
</dbReference>
<dbReference type="SUPFAM" id="SSF51430">
    <property type="entry name" value="NAD(P)-linked oxidoreductase"/>
    <property type="match status" value="1"/>
</dbReference>
<dbReference type="OrthoDB" id="9773828at2"/>
<accession>A0A2U9S8B8</accession>
<sequence>MSTTSNGVSRTGLPTRRFGTTDMAITRVGFGAWAIGGPDWAAGWGAQDDSQSVTAIRHAVERGINWIDTAAVYGLGHSEEIVRRALAEIPEAERPYVFTKCGLVWDESDRKAMPRRIGKPDSIRRELEASLKRLGVERIDLYQMHWPAEHEAVEEYWQTLLDLKKEGKVRAVGLSNHNAAQLEAAERLGHVDTLQPPFSAIRRDVAASELPWCLSHRTGVIVYSPMQAGLLTGRFTVERAKALPADDWRSSNANFTGEALERNLALAQSFAPIAERHDTSIAAVAVAWVLSWPAITGAIVGARTPAQVDGWLDAATLTLTPEDLDEIADSIARTGAGSGPSHPDRA</sequence>
<dbReference type="AlphaFoldDB" id="A0A2U9S8B8"/>
<dbReference type="KEGG" id="azm:DM194_10600"/>
<dbReference type="GO" id="GO:0016491">
    <property type="term" value="F:oxidoreductase activity"/>
    <property type="evidence" value="ECO:0007669"/>
    <property type="project" value="UniProtKB-KW"/>
</dbReference>
<dbReference type="CDD" id="cd19102">
    <property type="entry name" value="AKR_unchar"/>
    <property type="match status" value="1"/>
</dbReference>
<keyword evidence="4" id="KW-1185">Reference proteome</keyword>
<organism evidence="3 4">
    <name type="scientific">Azospirillum ramasamyi</name>
    <dbReference type="NCBI Taxonomy" id="682998"/>
    <lineage>
        <taxon>Bacteria</taxon>
        <taxon>Pseudomonadati</taxon>
        <taxon>Pseudomonadota</taxon>
        <taxon>Alphaproteobacteria</taxon>
        <taxon>Rhodospirillales</taxon>
        <taxon>Azospirillaceae</taxon>
        <taxon>Azospirillum</taxon>
    </lineage>
</organism>
<reference evidence="3 4" key="1">
    <citation type="journal article" date="2019" name="Int. J. Syst. Evol. Microbiol.">
        <title>Azospirillum ramasamyi sp. nov., a novel diazotrophic bacterium isolated from fermented bovine products.</title>
        <authorList>
            <person name="Anandham R."/>
            <person name="Heo J."/>
            <person name="Krishnamoorthy R."/>
            <person name="SenthilKumar M."/>
            <person name="Gopal N.O."/>
            <person name="Kim S.J."/>
            <person name="Kwon S.W."/>
        </authorList>
    </citation>
    <scope>NUCLEOTIDE SEQUENCE [LARGE SCALE GENOMIC DNA]</scope>
    <source>
        <strain evidence="3 4">M2T2B2</strain>
    </source>
</reference>
<evidence type="ECO:0000259" key="2">
    <source>
        <dbReference type="Pfam" id="PF00248"/>
    </source>
</evidence>
<dbReference type="GO" id="GO:0005829">
    <property type="term" value="C:cytosol"/>
    <property type="evidence" value="ECO:0007669"/>
    <property type="project" value="TreeGrafter"/>
</dbReference>
<evidence type="ECO:0000313" key="4">
    <source>
        <dbReference type="Proteomes" id="UP000249605"/>
    </source>
</evidence>
<dbReference type="Pfam" id="PF00248">
    <property type="entry name" value="Aldo_ket_red"/>
    <property type="match status" value="1"/>
</dbReference>
<dbReference type="Gene3D" id="3.20.20.100">
    <property type="entry name" value="NADP-dependent oxidoreductase domain"/>
    <property type="match status" value="1"/>
</dbReference>
<dbReference type="PANTHER" id="PTHR43364:SF4">
    <property type="entry name" value="NAD(P)-LINKED OXIDOREDUCTASE SUPERFAMILY PROTEIN"/>
    <property type="match status" value="1"/>
</dbReference>
<keyword evidence="1" id="KW-0560">Oxidoreductase</keyword>
<protein>
    <submittedName>
        <fullName evidence="3">Aldo/keto reductase</fullName>
    </submittedName>
</protein>
<feature type="domain" description="NADP-dependent oxidoreductase" evidence="2">
    <location>
        <begin position="28"/>
        <end position="329"/>
    </location>
</feature>
<name>A0A2U9S8B8_9PROT</name>
<gene>
    <name evidence="3" type="ORF">DM194_10600</name>
</gene>
<dbReference type="InterPro" id="IPR023210">
    <property type="entry name" value="NADP_OxRdtase_dom"/>
</dbReference>
<proteinExistence type="predicted"/>
<evidence type="ECO:0000313" key="3">
    <source>
        <dbReference type="EMBL" id="AWU95181.1"/>
    </source>
</evidence>
<dbReference type="Proteomes" id="UP000249605">
    <property type="component" value="Chromosome"/>
</dbReference>
<dbReference type="EMBL" id="CP029829">
    <property type="protein sequence ID" value="AWU95181.1"/>
    <property type="molecule type" value="Genomic_DNA"/>
</dbReference>
<dbReference type="InterPro" id="IPR050523">
    <property type="entry name" value="AKR_Detox_Biosynth"/>
</dbReference>